<dbReference type="Proteomes" id="UP000233220">
    <property type="component" value="Unplaced"/>
</dbReference>
<keyword evidence="2" id="KW-1133">Transmembrane helix</keyword>
<name>A0A2K6TTY0_SAIBB</name>
<feature type="signal peptide" evidence="3">
    <location>
        <begin position="1"/>
        <end position="20"/>
    </location>
</feature>
<accession>A0A2K6TTY0</accession>
<evidence type="ECO:0000256" key="2">
    <source>
        <dbReference type="SAM" id="Phobius"/>
    </source>
</evidence>
<keyword evidence="2" id="KW-0472">Membrane</keyword>
<evidence type="ECO:0000313" key="4">
    <source>
        <dbReference type="Ensembl" id="ENSSBOP00000023122.1"/>
    </source>
</evidence>
<sequence length="265" mass="30111">MSRALALFFALCLIRDEILLQVFSQVPYDPTFDETRTAVRSITKRDAQKSYSQQKSSKDAAFASGSNEREEHLAKIFDEILLQVTSQFPYDPSFKETAAVRSITERDMRKGTSATWNSPKPEYFLGSVDKIPNKDYVSEEKRFKESPLFDRDVRQQLTTADRETLEGAAKPDAHFRAMPCGQLLHFLQRNTIIAAVSGAAVLAATMLLLLGLALYIRRKQPSSPLAKTTYNIFIMNGKTWWQNSEEKNFTKYAKKQTRLKCSSSV</sequence>
<feature type="chain" id="PRO_5014364305" evidence="3">
    <location>
        <begin position="21"/>
        <end position="265"/>
    </location>
</feature>
<keyword evidence="2" id="KW-0812">Transmembrane</keyword>
<feature type="transmembrane region" description="Helical" evidence="2">
    <location>
        <begin position="192"/>
        <end position="216"/>
    </location>
</feature>
<dbReference type="GeneTree" id="ENSGT00850000133613"/>
<organism evidence="4 5">
    <name type="scientific">Saimiri boliviensis boliviensis</name>
    <name type="common">Bolivian squirrel monkey</name>
    <dbReference type="NCBI Taxonomy" id="39432"/>
    <lineage>
        <taxon>Eukaryota</taxon>
        <taxon>Metazoa</taxon>
        <taxon>Chordata</taxon>
        <taxon>Craniata</taxon>
        <taxon>Vertebrata</taxon>
        <taxon>Euteleostomi</taxon>
        <taxon>Mammalia</taxon>
        <taxon>Eutheria</taxon>
        <taxon>Euarchontoglires</taxon>
        <taxon>Primates</taxon>
        <taxon>Haplorrhini</taxon>
        <taxon>Platyrrhini</taxon>
        <taxon>Cebidae</taxon>
        <taxon>Saimiriinae</taxon>
        <taxon>Saimiri</taxon>
    </lineage>
</organism>
<reference evidence="4" key="2">
    <citation type="submission" date="2025-09" db="UniProtKB">
        <authorList>
            <consortium name="Ensembl"/>
        </authorList>
    </citation>
    <scope>IDENTIFICATION</scope>
</reference>
<evidence type="ECO:0000256" key="3">
    <source>
        <dbReference type="SAM" id="SignalP"/>
    </source>
</evidence>
<evidence type="ECO:0000313" key="5">
    <source>
        <dbReference type="Proteomes" id="UP000233220"/>
    </source>
</evidence>
<keyword evidence="3" id="KW-0732">Signal</keyword>
<keyword evidence="5" id="KW-1185">Reference proteome</keyword>
<dbReference type="AlphaFoldDB" id="A0A2K6TTY0"/>
<evidence type="ECO:0000256" key="1">
    <source>
        <dbReference type="SAM" id="MobiDB-lite"/>
    </source>
</evidence>
<feature type="region of interest" description="Disordered" evidence="1">
    <location>
        <begin position="44"/>
        <end position="65"/>
    </location>
</feature>
<proteinExistence type="predicted"/>
<gene>
    <name evidence="4" type="primary">C2orf92</name>
</gene>
<protein>
    <submittedName>
        <fullName evidence="4">Chromosome 2 open reading frame 92</fullName>
    </submittedName>
</protein>
<dbReference type="Ensembl" id="ENSSBOT00000039976.1">
    <property type="protein sequence ID" value="ENSSBOP00000023122.1"/>
    <property type="gene ID" value="ENSSBOG00000028073.1"/>
</dbReference>
<reference evidence="4" key="1">
    <citation type="submission" date="2025-08" db="UniProtKB">
        <authorList>
            <consortium name="Ensembl"/>
        </authorList>
    </citation>
    <scope>IDENTIFICATION</scope>
</reference>
<dbReference type="OMA" id="RNTQKSY"/>